<feature type="domain" description="Putative auto-transporter adhesin head GIN" evidence="2">
    <location>
        <begin position="45"/>
        <end position="183"/>
    </location>
</feature>
<dbReference type="RefSeq" id="WP_183868421.1">
    <property type="nucleotide sequence ID" value="NZ_JACHCF010000008.1"/>
</dbReference>
<protein>
    <recommendedName>
        <fullName evidence="2">Putative auto-transporter adhesin head GIN domain-containing protein</fullName>
    </recommendedName>
</protein>
<dbReference type="EMBL" id="JACHCF010000008">
    <property type="protein sequence ID" value="MBB5622515.1"/>
    <property type="molecule type" value="Genomic_DNA"/>
</dbReference>
<proteinExistence type="predicted"/>
<keyword evidence="1" id="KW-0732">Signal</keyword>
<name>A0A7W8YVW9_9SPHI</name>
<dbReference type="Gene3D" id="2.160.20.120">
    <property type="match status" value="1"/>
</dbReference>
<feature type="chain" id="PRO_5030979434" description="Putative auto-transporter adhesin head GIN domain-containing protein" evidence="1">
    <location>
        <begin position="28"/>
        <end position="210"/>
    </location>
</feature>
<dbReference type="Proteomes" id="UP000537718">
    <property type="component" value="Unassembled WGS sequence"/>
</dbReference>
<dbReference type="AlphaFoldDB" id="A0A7W8YVW9"/>
<evidence type="ECO:0000313" key="4">
    <source>
        <dbReference type="Proteomes" id="UP000537718"/>
    </source>
</evidence>
<feature type="signal peptide" evidence="1">
    <location>
        <begin position="1"/>
        <end position="27"/>
    </location>
</feature>
<dbReference type="Pfam" id="PF10988">
    <property type="entry name" value="DUF2807"/>
    <property type="match status" value="1"/>
</dbReference>
<comment type="caution">
    <text evidence="3">The sequence shown here is derived from an EMBL/GenBank/DDBJ whole genome shotgun (WGS) entry which is preliminary data.</text>
</comment>
<sequence>MKTSFKTLVASALTAIVLSTTVVTAFATEKVTAKEKVSENMDIKRVVVNGNTKVFIVQSNRDWVAIGDDNMDKVSVKQIGNTLSINSSEATPVVVTVYVKDLYRITATDHADVNTVGTVNLSALQVIMSDHAKARIKAKTESLYTDLKGEANLELLGATDSHTIKNTGIGNLKVDKLAAAKTENLPAGTRLAMNDTVHNAKRINEGASKR</sequence>
<reference evidence="3 4" key="1">
    <citation type="submission" date="2020-08" db="EMBL/GenBank/DDBJ databases">
        <title>Genomic Encyclopedia of Type Strains, Phase IV (KMG-V): Genome sequencing to study the core and pangenomes of soil and plant-associated prokaryotes.</title>
        <authorList>
            <person name="Whitman W."/>
        </authorList>
    </citation>
    <scope>NUCLEOTIDE SEQUENCE [LARGE SCALE GENOMIC DNA]</scope>
    <source>
        <strain evidence="3 4">MP7CTX6</strain>
    </source>
</reference>
<evidence type="ECO:0000313" key="3">
    <source>
        <dbReference type="EMBL" id="MBB5622515.1"/>
    </source>
</evidence>
<gene>
    <name evidence="3" type="ORF">HDE69_003590</name>
</gene>
<evidence type="ECO:0000259" key="2">
    <source>
        <dbReference type="Pfam" id="PF10988"/>
    </source>
</evidence>
<accession>A0A7W8YVW9</accession>
<organism evidence="3 4">
    <name type="scientific">Pedobacter cryoconitis</name>
    <dbReference type="NCBI Taxonomy" id="188932"/>
    <lineage>
        <taxon>Bacteria</taxon>
        <taxon>Pseudomonadati</taxon>
        <taxon>Bacteroidota</taxon>
        <taxon>Sphingobacteriia</taxon>
        <taxon>Sphingobacteriales</taxon>
        <taxon>Sphingobacteriaceae</taxon>
        <taxon>Pedobacter</taxon>
    </lineage>
</organism>
<dbReference type="InterPro" id="IPR021255">
    <property type="entry name" value="DUF2807"/>
</dbReference>
<evidence type="ECO:0000256" key="1">
    <source>
        <dbReference type="SAM" id="SignalP"/>
    </source>
</evidence>